<dbReference type="NCBIfam" id="TIGR01494">
    <property type="entry name" value="ATPase_P-type"/>
    <property type="match status" value="1"/>
</dbReference>
<dbReference type="PRINTS" id="PR00119">
    <property type="entry name" value="CATATPASE"/>
</dbReference>
<dbReference type="STRING" id="880526.GCA_000427365_01326"/>
<feature type="transmembrane region" description="Helical" evidence="8">
    <location>
        <begin position="22"/>
        <end position="41"/>
    </location>
</feature>
<dbReference type="InterPro" id="IPR036412">
    <property type="entry name" value="HAD-like_sf"/>
</dbReference>
<dbReference type="PROSITE" id="PS00154">
    <property type="entry name" value="ATPASE_E1_E2"/>
    <property type="match status" value="1"/>
</dbReference>
<evidence type="ECO:0000313" key="10">
    <source>
        <dbReference type="EMBL" id="SUE32929.1"/>
    </source>
</evidence>
<feature type="domain" description="P-type ATPase A" evidence="9">
    <location>
        <begin position="135"/>
        <end position="233"/>
    </location>
</feature>
<comment type="catalytic activity">
    <reaction evidence="7">
        <text>Zn(2+)(in) + ATP + H2O = Zn(2+)(out) + ADP + phosphate + H(+)</text>
        <dbReference type="Rhea" id="RHEA:20621"/>
        <dbReference type="ChEBI" id="CHEBI:15377"/>
        <dbReference type="ChEBI" id="CHEBI:15378"/>
        <dbReference type="ChEBI" id="CHEBI:29105"/>
        <dbReference type="ChEBI" id="CHEBI:30616"/>
        <dbReference type="ChEBI" id="CHEBI:43474"/>
        <dbReference type="ChEBI" id="CHEBI:456216"/>
        <dbReference type="EC" id="7.2.2.12"/>
    </reaction>
</comment>
<accession>A0A379MQ98</accession>
<dbReference type="GO" id="GO:0005524">
    <property type="term" value="F:ATP binding"/>
    <property type="evidence" value="ECO:0007669"/>
    <property type="project" value="UniProtKB-UniRule"/>
</dbReference>
<reference evidence="10 11" key="1">
    <citation type="submission" date="2018-06" db="EMBL/GenBank/DDBJ databases">
        <authorList>
            <consortium name="Pathogen Informatics"/>
            <person name="Doyle S."/>
        </authorList>
    </citation>
    <scope>NUCLEOTIDE SEQUENCE [LARGE SCALE GENOMIC DNA]</scope>
    <source>
        <strain evidence="10 11">NCTC11190</strain>
    </source>
</reference>
<evidence type="ECO:0000256" key="3">
    <source>
        <dbReference type="ARBA" id="ARBA00022692"/>
    </source>
</evidence>
<dbReference type="Gene3D" id="2.70.150.10">
    <property type="entry name" value="Calcium-transporting ATPase, cytoplasmic transduction domain A"/>
    <property type="match status" value="1"/>
</dbReference>
<evidence type="ECO:0000259" key="9">
    <source>
        <dbReference type="Pfam" id="PF00122"/>
    </source>
</evidence>
<dbReference type="PANTHER" id="PTHR48085">
    <property type="entry name" value="CADMIUM/ZINC-TRANSPORTING ATPASE HMA2-RELATED"/>
    <property type="match status" value="1"/>
</dbReference>
<keyword evidence="5 8" id="KW-0472">Membrane</keyword>
<comment type="similarity">
    <text evidence="2 8">Belongs to the cation transport ATPase (P-type) (TC 3.A.3) family. Type IB subfamily.</text>
</comment>
<dbReference type="PANTHER" id="PTHR48085:SF5">
    <property type="entry name" value="CADMIUM_ZINC-TRANSPORTING ATPASE HMA4-RELATED"/>
    <property type="match status" value="1"/>
</dbReference>
<keyword evidence="10" id="KW-0378">Hydrolase</keyword>
<dbReference type="NCBIfam" id="TIGR01525">
    <property type="entry name" value="ATPase-IB_hvy"/>
    <property type="match status" value="1"/>
</dbReference>
<gene>
    <name evidence="10" type="primary">cadA</name>
    <name evidence="10" type="ORF">NCTC11190_00112</name>
</gene>
<dbReference type="InterPro" id="IPR023214">
    <property type="entry name" value="HAD_sf"/>
</dbReference>
<keyword evidence="8" id="KW-1003">Cell membrane</keyword>
<sequence length="643" mass="68626">MSHGHCNGSCCGTEQDMQKKEMLKIAVSFVLLAAGIFLSAADVPFFRDGRIRLVWYLAAYVPVGVPVLREAWETMRSGEIFSEFTLMSVAAAGAFLIGEYPEGVAVMVFYAVGELFQDRAVSRAKRSIGALLDVRPETAAVVREKGIETVSPAEVRIGETIEVRVGERVPLDGISESDAASFDTSALTGESVPRRIGRGEEVLAGMIATENVCRIRVARPAGESALSRILDLVRNAADRKAPAELFIRKFARIYTPAVMAAAALIVAVPWVWSLAASGFDYDFGDWLYRGLVFLVVSCPCALVVSVPLGYFGGIGAASRRGILFKGSNYLDAITKVNTVVMDKTGTLTKGVFEVQQVVPAEGLSEKQLLETVAAAEMRSNHPIARAIVRALPEMTPVFLSSSDAKEIPGLGIETTVNGKEVLAGNAKLLGHYGVDFPPETDGIPGTIVLCAVERRYAGYIVVADMPKEDARDAVAGLRKEGIRRIVMLSGDRQAIVSRLAADLGIGQAYGDLLPEGKVERIERLKADPANVVAFVGDGINDAPALALSDVGIAMGGLGSDVAVETADVIVQTDQPGRIPMAIRIGRATRRIVRQNIVLAFAVKLAVLALGAGGLATLWEAVFSDVGVSLLAVLNAVRIMRKRF</sequence>
<dbReference type="RefSeq" id="WP_027291023.1">
    <property type="nucleotide sequence ID" value="NZ_UGVL01000001.1"/>
</dbReference>
<dbReference type="SUPFAM" id="SSF81653">
    <property type="entry name" value="Calcium ATPase, transduction domain A"/>
    <property type="match status" value="1"/>
</dbReference>
<dbReference type="InterPro" id="IPR051014">
    <property type="entry name" value="Cation_Transport_ATPase_IB"/>
</dbReference>
<dbReference type="Proteomes" id="UP000255233">
    <property type="component" value="Unassembled WGS sequence"/>
</dbReference>
<evidence type="ECO:0000256" key="6">
    <source>
        <dbReference type="ARBA" id="ARBA00039097"/>
    </source>
</evidence>
<feature type="transmembrane region" description="Helical" evidence="8">
    <location>
        <begin position="253"/>
        <end position="274"/>
    </location>
</feature>
<dbReference type="InterPro" id="IPR027256">
    <property type="entry name" value="P-typ_ATPase_IB"/>
</dbReference>
<feature type="transmembrane region" description="Helical" evidence="8">
    <location>
        <begin position="84"/>
        <end position="113"/>
    </location>
</feature>
<comment type="subcellular location">
    <subcellularLocation>
        <location evidence="8">Cell membrane</location>
    </subcellularLocation>
    <subcellularLocation>
        <location evidence="1">Membrane</location>
    </subcellularLocation>
</comment>
<dbReference type="GO" id="GO:0016463">
    <property type="term" value="F:P-type zinc transporter activity"/>
    <property type="evidence" value="ECO:0007669"/>
    <property type="project" value="UniProtKB-EC"/>
</dbReference>
<dbReference type="EC" id="7.2.2.12" evidence="6"/>
<proteinExistence type="inferred from homology"/>
<dbReference type="Pfam" id="PF00122">
    <property type="entry name" value="E1-E2_ATPase"/>
    <property type="match status" value="1"/>
</dbReference>
<evidence type="ECO:0000256" key="1">
    <source>
        <dbReference type="ARBA" id="ARBA00004370"/>
    </source>
</evidence>
<dbReference type="InterPro" id="IPR001757">
    <property type="entry name" value="P_typ_ATPase"/>
</dbReference>
<feature type="transmembrane region" description="Helical" evidence="8">
    <location>
        <begin position="286"/>
        <end position="311"/>
    </location>
</feature>
<keyword evidence="8" id="KW-0067">ATP-binding</keyword>
<keyword evidence="3 8" id="KW-0812">Transmembrane</keyword>
<keyword evidence="8" id="KW-0479">Metal-binding</keyword>
<keyword evidence="8" id="KW-0547">Nucleotide-binding</keyword>
<dbReference type="InterPro" id="IPR018303">
    <property type="entry name" value="ATPase_P-typ_P_site"/>
</dbReference>
<evidence type="ECO:0000256" key="4">
    <source>
        <dbReference type="ARBA" id="ARBA00022989"/>
    </source>
</evidence>
<dbReference type="GO" id="GO:0005886">
    <property type="term" value="C:plasma membrane"/>
    <property type="evidence" value="ECO:0007669"/>
    <property type="project" value="UniProtKB-SubCell"/>
</dbReference>
<keyword evidence="4 8" id="KW-1133">Transmembrane helix</keyword>
<dbReference type="InterPro" id="IPR023298">
    <property type="entry name" value="ATPase_P-typ_TM_dom_sf"/>
</dbReference>
<name>A0A379MQ98_9BACT</name>
<dbReference type="InterPro" id="IPR008250">
    <property type="entry name" value="ATPase_P-typ_transduc_dom_A_sf"/>
</dbReference>
<keyword evidence="11" id="KW-1185">Reference proteome</keyword>
<dbReference type="Pfam" id="PF00702">
    <property type="entry name" value="Hydrolase"/>
    <property type="match status" value="1"/>
</dbReference>
<dbReference type="SUPFAM" id="SSF56784">
    <property type="entry name" value="HAD-like"/>
    <property type="match status" value="1"/>
</dbReference>
<dbReference type="InterPro" id="IPR023299">
    <property type="entry name" value="ATPase_P-typ_cyto_dom_N"/>
</dbReference>
<organism evidence="10 11">
    <name type="scientific">Rikenella microfusus</name>
    <dbReference type="NCBI Taxonomy" id="28139"/>
    <lineage>
        <taxon>Bacteria</taxon>
        <taxon>Pseudomonadati</taxon>
        <taxon>Bacteroidota</taxon>
        <taxon>Bacteroidia</taxon>
        <taxon>Bacteroidales</taxon>
        <taxon>Rikenellaceae</taxon>
        <taxon>Rikenella</taxon>
    </lineage>
</organism>
<protein>
    <recommendedName>
        <fullName evidence="6">P-type Zn(2+) transporter</fullName>
        <ecNumber evidence="6">7.2.2.12</ecNumber>
    </recommendedName>
</protein>
<dbReference type="AlphaFoldDB" id="A0A379MQ98"/>
<feature type="transmembrane region" description="Helical" evidence="8">
    <location>
        <begin position="596"/>
        <end position="615"/>
    </location>
</feature>
<dbReference type="InterPro" id="IPR059000">
    <property type="entry name" value="ATPase_P-type_domA"/>
</dbReference>
<dbReference type="EMBL" id="UGVL01000001">
    <property type="protein sequence ID" value="SUE32929.1"/>
    <property type="molecule type" value="Genomic_DNA"/>
</dbReference>
<evidence type="ECO:0000313" key="11">
    <source>
        <dbReference type="Proteomes" id="UP000255233"/>
    </source>
</evidence>
<dbReference type="GO" id="GO:0015086">
    <property type="term" value="F:cadmium ion transmembrane transporter activity"/>
    <property type="evidence" value="ECO:0007669"/>
    <property type="project" value="TreeGrafter"/>
</dbReference>
<evidence type="ECO:0000256" key="5">
    <source>
        <dbReference type="ARBA" id="ARBA00023136"/>
    </source>
</evidence>
<dbReference type="GO" id="GO:0046872">
    <property type="term" value="F:metal ion binding"/>
    <property type="evidence" value="ECO:0007669"/>
    <property type="project" value="UniProtKB-KW"/>
</dbReference>
<evidence type="ECO:0000256" key="2">
    <source>
        <dbReference type="ARBA" id="ARBA00006024"/>
    </source>
</evidence>
<dbReference type="Gene3D" id="3.40.1110.10">
    <property type="entry name" value="Calcium-transporting ATPase, cytoplasmic domain N"/>
    <property type="match status" value="1"/>
</dbReference>
<evidence type="ECO:0000256" key="8">
    <source>
        <dbReference type="RuleBase" id="RU362081"/>
    </source>
</evidence>
<dbReference type="SUPFAM" id="SSF81665">
    <property type="entry name" value="Calcium ATPase, transmembrane domain M"/>
    <property type="match status" value="1"/>
</dbReference>
<dbReference type="Gene3D" id="3.40.50.1000">
    <property type="entry name" value="HAD superfamily/HAD-like"/>
    <property type="match status" value="1"/>
</dbReference>
<dbReference type="GO" id="GO:0016887">
    <property type="term" value="F:ATP hydrolysis activity"/>
    <property type="evidence" value="ECO:0007669"/>
    <property type="project" value="InterPro"/>
</dbReference>
<evidence type="ECO:0000256" key="7">
    <source>
        <dbReference type="ARBA" id="ARBA00047308"/>
    </source>
</evidence>
<dbReference type="OrthoDB" id="9770315at2"/>